<dbReference type="RefSeq" id="WP_248204934.1">
    <property type="nucleotide sequence ID" value="NZ_JALNMH010000002.1"/>
</dbReference>
<dbReference type="PANTHER" id="PTHR48097:SF5">
    <property type="entry name" value="LOW SPECIFICITY L-THREONINE ALDOLASE"/>
    <property type="match status" value="1"/>
</dbReference>
<keyword evidence="4 5" id="KW-0663">Pyridoxal phosphate</keyword>
<dbReference type="Proteomes" id="UP001431449">
    <property type="component" value="Unassembled WGS sequence"/>
</dbReference>
<organism evidence="7 8">
    <name type="scientific">Pseudomarimonas salicorniae</name>
    <dbReference type="NCBI Taxonomy" id="2933270"/>
    <lineage>
        <taxon>Bacteria</taxon>
        <taxon>Pseudomonadati</taxon>
        <taxon>Pseudomonadota</taxon>
        <taxon>Gammaproteobacteria</taxon>
        <taxon>Lysobacterales</taxon>
        <taxon>Lysobacteraceae</taxon>
        <taxon>Pseudomarimonas</taxon>
    </lineage>
</organism>
<evidence type="ECO:0000259" key="6">
    <source>
        <dbReference type="Pfam" id="PF01212"/>
    </source>
</evidence>
<dbReference type="InterPro" id="IPR015422">
    <property type="entry name" value="PyrdxlP-dep_Trfase_small"/>
</dbReference>
<comment type="function">
    <text evidence="5">Catalyzes the cleavage of L-allo-threonine and L-threonine to glycine and acetaldehyde.</text>
</comment>
<comment type="catalytic activity">
    <reaction evidence="5">
        <text>L-allo-threonine = acetaldehyde + glycine</text>
        <dbReference type="Rhea" id="RHEA:26209"/>
        <dbReference type="ChEBI" id="CHEBI:15343"/>
        <dbReference type="ChEBI" id="CHEBI:57305"/>
        <dbReference type="ChEBI" id="CHEBI:58585"/>
        <dbReference type="EC" id="4.1.2.48"/>
    </reaction>
</comment>
<dbReference type="EMBL" id="JALNMH010000002">
    <property type="protein sequence ID" value="MCK7592656.1"/>
    <property type="molecule type" value="Genomic_DNA"/>
</dbReference>
<proteinExistence type="inferred from homology"/>
<evidence type="ECO:0000313" key="8">
    <source>
        <dbReference type="Proteomes" id="UP001431449"/>
    </source>
</evidence>
<evidence type="ECO:0000256" key="3">
    <source>
        <dbReference type="ARBA" id="ARBA00011881"/>
    </source>
</evidence>
<dbReference type="InterPro" id="IPR001597">
    <property type="entry name" value="ArAA_b-elim_lyase/Thr_aldolase"/>
</dbReference>
<sequence length="353" mass="37224">MQFASDNWAGVAEPVMAALQHANAGLAPAYGGDDLTRAVERRFAEVFDHEVALFMVSTGGAANALALSALSPPWGMVVCHAESHIQMDECGGPEMFTGGAKLLPVPGPSAKLTVESVRAALRGFPERPPHGCPPSVLSLTQATECGTVYTPAELTALGALAREQGLRVHMDGARFANAVATLGCHPAEISWRAGVDVLCFGGTKNGAMAAEAVLFFDPGLARDFAFRRKRAGQLWSKQRFLAAQFEGLLAEDAWLQLAGQANAMARRLAEGLAAIDGVEIVHPCQINEVFVAFPDGVAEALRARGAAFYPWITPCDETGGRTQRLICSFASSADQVDAFLKATADCVAAARKA</sequence>
<comment type="catalytic activity">
    <reaction evidence="5">
        <text>L-threonine = acetaldehyde + glycine</text>
        <dbReference type="Rhea" id="RHEA:19625"/>
        <dbReference type="ChEBI" id="CHEBI:15343"/>
        <dbReference type="ChEBI" id="CHEBI:57305"/>
        <dbReference type="ChEBI" id="CHEBI:57926"/>
        <dbReference type="EC" id="4.1.2.48"/>
    </reaction>
</comment>
<keyword evidence="8" id="KW-1185">Reference proteome</keyword>
<comment type="similarity">
    <text evidence="2 5">Belongs to the threonine aldolase family.</text>
</comment>
<reference evidence="7" key="1">
    <citation type="submission" date="2022-04" db="EMBL/GenBank/DDBJ databases">
        <title>Lysobacter sp. CAU 1642 isolated from sea sand.</title>
        <authorList>
            <person name="Kim W."/>
        </authorList>
    </citation>
    <scope>NUCLEOTIDE SEQUENCE</scope>
    <source>
        <strain evidence="7">CAU 1642</strain>
    </source>
</reference>
<protein>
    <recommendedName>
        <fullName evidence="5">L-threonine aldolase</fullName>
        <ecNumber evidence="5">4.1.2.48</ecNumber>
    </recommendedName>
</protein>
<evidence type="ECO:0000313" key="7">
    <source>
        <dbReference type="EMBL" id="MCK7592656.1"/>
    </source>
</evidence>
<dbReference type="InterPro" id="IPR015424">
    <property type="entry name" value="PyrdxlP-dep_Trfase"/>
</dbReference>
<evidence type="ECO:0000256" key="1">
    <source>
        <dbReference type="ARBA" id="ARBA00001933"/>
    </source>
</evidence>
<comment type="caution">
    <text evidence="7">The sequence shown here is derived from an EMBL/GenBank/DDBJ whole genome shotgun (WGS) entry which is preliminary data.</text>
</comment>
<evidence type="ECO:0000256" key="2">
    <source>
        <dbReference type="ARBA" id="ARBA00006966"/>
    </source>
</evidence>
<name>A0ABT0GDN0_9GAMM</name>
<dbReference type="Pfam" id="PF01212">
    <property type="entry name" value="Beta_elim_lyase"/>
    <property type="match status" value="1"/>
</dbReference>
<accession>A0ABT0GDN0</accession>
<dbReference type="InterPro" id="IPR026273">
    <property type="entry name" value="Low_specificity_L-TA_bact"/>
</dbReference>
<dbReference type="Gene3D" id="3.90.1150.10">
    <property type="entry name" value="Aspartate Aminotransferase, domain 1"/>
    <property type="match status" value="1"/>
</dbReference>
<dbReference type="EC" id="4.1.2.48" evidence="5"/>
<gene>
    <name evidence="7" type="ORF">M0G41_03120</name>
</gene>
<evidence type="ECO:0000256" key="5">
    <source>
        <dbReference type="PIRNR" id="PIRNR038940"/>
    </source>
</evidence>
<evidence type="ECO:0000256" key="4">
    <source>
        <dbReference type="ARBA" id="ARBA00022898"/>
    </source>
</evidence>
<feature type="domain" description="Aromatic amino acid beta-eliminating lyase/threonine aldolase" evidence="6">
    <location>
        <begin position="2"/>
        <end position="292"/>
    </location>
</feature>
<dbReference type="SUPFAM" id="SSF53383">
    <property type="entry name" value="PLP-dependent transferases"/>
    <property type="match status" value="1"/>
</dbReference>
<dbReference type="InterPro" id="IPR015421">
    <property type="entry name" value="PyrdxlP-dep_Trfase_major"/>
</dbReference>
<comment type="cofactor">
    <cofactor evidence="1 5">
        <name>pyridoxal 5'-phosphate</name>
        <dbReference type="ChEBI" id="CHEBI:597326"/>
    </cofactor>
</comment>
<dbReference type="PIRSF" id="PIRSF038940">
    <property type="entry name" value="Low_specificity_LTA"/>
    <property type="match status" value="1"/>
</dbReference>
<comment type="subunit">
    <text evidence="3">Homotetramer.</text>
</comment>
<dbReference type="PANTHER" id="PTHR48097">
    <property type="entry name" value="L-THREONINE ALDOLASE-RELATED"/>
    <property type="match status" value="1"/>
</dbReference>
<dbReference type="Gene3D" id="3.40.640.10">
    <property type="entry name" value="Type I PLP-dependent aspartate aminotransferase-like (Major domain)"/>
    <property type="match status" value="1"/>
</dbReference>
<keyword evidence="5" id="KW-0456">Lyase</keyword>
<dbReference type="CDD" id="cd06502">
    <property type="entry name" value="TA_like"/>
    <property type="match status" value="1"/>
</dbReference>